<dbReference type="GO" id="GO:0006261">
    <property type="term" value="P:DNA-templated DNA replication"/>
    <property type="evidence" value="ECO:0007669"/>
    <property type="project" value="TreeGrafter"/>
</dbReference>
<keyword evidence="6" id="KW-0175">Coiled coil</keyword>
<dbReference type="GO" id="GO:0006281">
    <property type="term" value="P:DNA repair"/>
    <property type="evidence" value="ECO:0007669"/>
    <property type="project" value="TreeGrafter"/>
</dbReference>
<keyword evidence="4" id="KW-0539">Nucleus</keyword>
<feature type="compositionally biased region" description="Low complexity" evidence="7">
    <location>
        <begin position="951"/>
        <end position="971"/>
    </location>
</feature>
<keyword evidence="2 5" id="KW-0853">WD repeat</keyword>
<comment type="subcellular location">
    <subcellularLocation>
        <location evidence="1">Nucleus</location>
    </subcellularLocation>
</comment>
<evidence type="ECO:0000256" key="1">
    <source>
        <dbReference type="ARBA" id="ARBA00004123"/>
    </source>
</evidence>
<proteinExistence type="predicted"/>
<dbReference type="EMBL" id="JAEHOD010000007">
    <property type="protein sequence ID" value="KAG2451888.1"/>
    <property type="molecule type" value="Genomic_DNA"/>
</dbReference>
<evidence type="ECO:0000313" key="12">
    <source>
        <dbReference type="Proteomes" id="UP000613740"/>
    </source>
</evidence>
<keyword evidence="12" id="KW-1185">Reference proteome</keyword>
<dbReference type="FunFam" id="2.130.10.10:FF:002588">
    <property type="entry name" value="Minichromosome loss protein 1"/>
    <property type="match status" value="1"/>
</dbReference>
<evidence type="ECO:0000259" key="9">
    <source>
        <dbReference type="Pfam" id="PF20946"/>
    </source>
</evidence>
<sequence length="1049" mass="108877">MAPPKIKDVHLKLQTGHGAGQTSVAYANTPKEISLVTSGADGRVYLRDALILEPQGSCKVDTPPATILAVDPKGKYVAVGDDSYVKLYKLPSLTPERSACRFNLTLRALSFSPCGTKLAAAGDDNLIKLVEVKDGSVYRTLNSDDYVLSLAWDPDSTYLAATLRTGGLVVYDTGSGKLEKRVDAQCERVDYSSLRRHAPSWHPDGGSVLAVPVGAEGDVALHERLSWEATGYLSGEHRKAVNIVAFSPNGVYAATAGQDKRIVVWDVNSVTAVAAATADEVMSGLVWRPDGNELAMVGESGGVGVWSGVVPKEMPGPAVSAAELERLQREQERLADLRKRGKEAEREAAGLGADLVPPEGGEIREEVIEEMEVEAAAAAAGAAGAGEEGAKAAVADGGEGEGEDGLEGGSGRGGSGGLGHSGVNGRPATRTQTTTRTIVRTVVAPPAGPAPQPAFQPGATAAEPGRPRFLCYNMVGSVSSRPVDDHHVVEVLFHDSSRFSSRVPLLTDYYGFDKAALGDKGVVYASPAVKADPAEVAAAAAEGAPPPAGVPALVMFRPFDPWAPNSDWTATLAEGEEALCLATGSTFVAVATSRQLLRLFTLGGAQQAVLRLEGQPVALVAAGGQLAVAWHSGPPNPHTKSQALSLSLYDTLALVCVFSQPLPLSPGATLTWLGFSEDTGVPAAADSSGVVCVRTPDFGGRWVPVFEPPAARRASEVLWPVGLSSEQLYAIVCKPAEPRPQVSPRPFYTPMDLCPPVLALDGGAGAAAEWEAKALLEAVKLSVLRARLEAAEMSGQVEEASDLRHLKNQGEAKHDAALLKAFQKFVRAERHGRALEVAAMLNMCKSLSGAVAVANHHQARGLAERIAVVLEQKQAIIAANEAMAAGVDAYAHQHQHQQHHQAAAAEQHHHVAAGEHQAAPAGRSYTPIPFARRGGGVESAASELGQGGEGAAAAGRGTQPLGPADLNAGAADGAGGADRGGLTPFADVVTAPGSTGLSTGPKSGRGLPTPNTLLQAATAKPDPGSDSHKRKQPTAFNNPFARKAAKLGK</sequence>
<feature type="domain" description="WDHD1 first WD40" evidence="10">
    <location>
        <begin position="15"/>
        <end position="305"/>
    </location>
</feature>
<evidence type="ECO:0000256" key="7">
    <source>
        <dbReference type="SAM" id="MobiDB-lite"/>
    </source>
</evidence>
<feature type="compositionally biased region" description="Gly residues" evidence="7">
    <location>
        <begin position="407"/>
        <end position="422"/>
    </location>
</feature>
<dbReference type="Pfam" id="PF24817">
    <property type="entry name" value="WD40_WDHD1_1st"/>
    <property type="match status" value="1"/>
</dbReference>
<evidence type="ECO:0000259" key="8">
    <source>
        <dbReference type="Pfam" id="PF12341"/>
    </source>
</evidence>
<comment type="caution">
    <text evidence="11">The sequence shown here is derived from an EMBL/GenBank/DDBJ whole genome shotgun (WGS) entry which is preliminary data.</text>
</comment>
<evidence type="ECO:0000313" key="11">
    <source>
        <dbReference type="EMBL" id="KAG2451888.1"/>
    </source>
</evidence>
<dbReference type="InterPro" id="IPR036322">
    <property type="entry name" value="WD40_repeat_dom_sf"/>
</dbReference>
<dbReference type="InterPro" id="IPR001680">
    <property type="entry name" value="WD40_rpt"/>
</dbReference>
<dbReference type="PROSITE" id="PS50294">
    <property type="entry name" value="WD_REPEATS_REGION"/>
    <property type="match status" value="1"/>
</dbReference>
<dbReference type="SUPFAM" id="SSF50978">
    <property type="entry name" value="WD40 repeat-like"/>
    <property type="match status" value="1"/>
</dbReference>
<feature type="compositionally biased region" description="Polar residues" evidence="7">
    <location>
        <begin position="992"/>
        <end position="1001"/>
    </location>
</feature>
<feature type="repeat" description="WD" evidence="5">
    <location>
        <begin position="234"/>
        <end position="275"/>
    </location>
</feature>
<dbReference type="Pfam" id="PF12341">
    <property type="entry name" value="Mcl1_mid"/>
    <property type="match status" value="1"/>
</dbReference>
<dbReference type="GO" id="GO:0000278">
    <property type="term" value="P:mitotic cell cycle"/>
    <property type="evidence" value="ECO:0007669"/>
    <property type="project" value="TreeGrafter"/>
</dbReference>
<dbReference type="PROSITE" id="PS00678">
    <property type="entry name" value="WD_REPEATS_1"/>
    <property type="match status" value="1"/>
</dbReference>
<keyword evidence="3" id="KW-0677">Repeat</keyword>
<gene>
    <name evidence="11" type="ORF">HYH02_003663</name>
</gene>
<dbReference type="Proteomes" id="UP000613740">
    <property type="component" value="Unassembled WGS sequence"/>
</dbReference>
<feature type="region of interest" description="Disordered" evidence="7">
    <location>
        <begin position="895"/>
        <end position="1049"/>
    </location>
</feature>
<feature type="region of interest" description="Disordered" evidence="7">
    <location>
        <begin position="379"/>
        <end position="437"/>
    </location>
</feature>
<dbReference type="Gene3D" id="2.130.10.10">
    <property type="entry name" value="YVTN repeat-like/Quinoprotein amine dehydrogenase"/>
    <property type="match status" value="2"/>
</dbReference>
<dbReference type="GO" id="GO:0003682">
    <property type="term" value="F:chromatin binding"/>
    <property type="evidence" value="ECO:0007669"/>
    <property type="project" value="TreeGrafter"/>
</dbReference>
<dbReference type="SMART" id="SM00320">
    <property type="entry name" value="WD40"/>
    <property type="match status" value="6"/>
</dbReference>
<evidence type="ECO:0000256" key="4">
    <source>
        <dbReference type="ARBA" id="ARBA00023242"/>
    </source>
</evidence>
<feature type="domain" description="WDHD1/CFT4 second beta-propeller" evidence="8">
    <location>
        <begin position="454"/>
        <end position="757"/>
    </location>
</feature>
<dbReference type="InterPro" id="IPR015943">
    <property type="entry name" value="WD40/YVTN_repeat-like_dom_sf"/>
</dbReference>
<evidence type="ECO:0000256" key="5">
    <source>
        <dbReference type="PROSITE-ProRule" id="PRU00221"/>
    </source>
</evidence>
<protein>
    <recommendedName>
        <fullName evidence="13">Minichromosome loss protein Mcl1 middle region domain-containing protein</fullName>
    </recommendedName>
</protein>
<dbReference type="GO" id="GO:0043596">
    <property type="term" value="C:nuclear replication fork"/>
    <property type="evidence" value="ECO:0007669"/>
    <property type="project" value="TreeGrafter"/>
</dbReference>
<evidence type="ECO:0000256" key="2">
    <source>
        <dbReference type="ARBA" id="ARBA00022574"/>
    </source>
</evidence>
<dbReference type="PANTHER" id="PTHR19932:SF10">
    <property type="entry name" value="WD REPEAT AND HMG-BOX DNA-BINDING PROTEIN 1"/>
    <property type="match status" value="1"/>
</dbReference>
<feature type="domain" description="WDHD1/CFT4 helical bundle" evidence="9">
    <location>
        <begin position="793"/>
        <end position="874"/>
    </location>
</feature>
<dbReference type="AlphaFoldDB" id="A0A835WPW1"/>
<evidence type="ECO:0000256" key="6">
    <source>
        <dbReference type="SAM" id="Coils"/>
    </source>
</evidence>
<reference evidence="11" key="1">
    <citation type="journal article" date="2020" name="bioRxiv">
        <title>Comparative genomics of Chlamydomonas.</title>
        <authorList>
            <person name="Craig R.J."/>
            <person name="Hasan A.R."/>
            <person name="Ness R.W."/>
            <person name="Keightley P.D."/>
        </authorList>
    </citation>
    <scope>NUCLEOTIDE SEQUENCE</scope>
    <source>
        <strain evidence="11">CCAP 11/173</strain>
    </source>
</reference>
<evidence type="ECO:0000259" key="10">
    <source>
        <dbReference type="Pfam" id="PF24817"/>
    </source>
</evidence>
<dbReference type="OrthoDB" id="427368at2759"/>
<dbReference type="InterPro" id="IPR057646">
    <property type="entry name" value="WD40_WDHD1_1st"/>
</dbReference>
<dbReference type="InterPro" id="IPR022100">
    <property type="entry name" value="WDHD1/CFT4_beta-prop_2nd"/>
</dbReference>
<organism evidence="11 12">
    <name type="scientific">Chlamydomonas schloesseri</name>
    <dbReference type="NCBI Taxonomy" id="2026947"/>
    <lineage>
        <taxon>Eukaryota</taxon>
        <taxon>Viridiplantae</taxon>
        <taxon>Chlorophyta</taxon>
        <taxon>core chlorophytes</taxon>
        <taxon>Chlorophyceae</taxon>
        <taxon>CS clade</taxon>
        <taxon>Chlamydomonadales</taxon>
        <taxon>Chlamydomonadaceae</taxon>
        <taxon>Chlamydomonas</taxon>
    </lineage>
</organism>
<accession>A0A835WPW1</accession>
<evidence type="ECO:0008006" key="13">
    <source>
        <dbReference type="Google" id="ProtNLM"/>
    </source>
</evidence>
<dbReference type="PROSITE" id="PS50082">
    <property type="entry name" value="WD_REPEATS_2"/>
    <property type="match status" value="1"/>
</dbReference>
<dbReference type="Pfam" id="PF20946">
    <property type="entry name" value="Ctf4_C"/>
    <property type="match status" value="1"/>
</dbReference>
<name>A0A835WPW1_9CHLO</name>
<dbReference type="PANTHER" id="PTHR19932">
    <property type="entry name" value="WD REPEAT AND HMG-BOX DNA BINDING PROTEIN"/>
    <property type="match status" value="1"/>
</dbReference>
<evidence type="ECO:0000256" key="3">
    <source>
        <dbReference type="ARBA" id="ARBA00022737"/>
    </source>
</evidence>
<dbReference type="InterPro" id="IPR048591">
    <property type="entry name" value="WDHD1/CFT4_hel"/>
</dbReference>
<dbReference type="InterPro" id="IPR019775">
    <property type="entry name" value="WD40_repeat_CS"/>
</dbReference>
<feature type="coiled-coil region" evidence="6">
    <location>
        <begin position="320"/>
        <end position="354"/>
    </location>
</feature>